<accession>A0ABP7TKH3</accession>
<dbReference type="EMBL" id="BAABBR010000001">
    <property type="protein sequence ID" value="GAA4027352.1"/>
    <property type="molecule type" value="Genomic_DNA"/>
</dbReference>
<evidence type="ECO:0000313" key="2">
    <source>
        <dbReference type="EMBL" id="GAA4027352.1"/>
    </source>
</evidence>
<dbReference type="InterPro" id="IPR002109">
    <property type="entry name" value="Glutaredoxin"/>
</dbReference>
<evidence type="ECO:0000313" key="3">
    <source>
        <dbReference type="Proteomes" id="UP001424459"/>
    </source>
</evidence>
<evidence type="ECO:0000259" key="1">
    <source>
        <dbReference type="Pfam" id="PF00462"/>
    </source>
</evidence>
<dbReference type="SUPFAM" id="SSF52833">
    <property type="entry name" value="Thioredoxin-like"/>
    <property type="match status" value="1"/>
</dbReference>
<dbReference type="InterPro" id="IPR014025">
    <property type="entry name" value="Glutaredoxin_subgr"/>
</dbReference>
<feature type="domain" description="Glutaredoxin" evidence="1">
    <location>
        <begin position="14"/>
        <end position="66"/>
    </location>
</feature>
<reference evidence="3" key="1">
    <citation type="journal article" date="2019" name="Int. J. Syst. Evol. Microbiol.">
        <title>The Global Catalogue of Microorganisms (GCM) 10K type strain sequencing project: providing services to taxonomists for standard genome sequencing and annotation.</title>
        <authorList>
            <consortium name="The Broad Institute Genomics Platform"/>
            <consortium name="The Broad Institute Genome Sequencing Center for Infectious Disease"/>
            <person name="Wu L."/>
            <person name="Ma J."/>
        </authorList>
    </citation>
    <scope>NUCLEOTIDE SEQUENCE [LARGE SCALE GENOMIC DNA]</scope>
    <source>
        <strain evidence="3">JCM 17564</strain>
    </source>
</reference>
<dbReference type="RefSeq" id="WP_344695151.1">
    <property type="nucleotide sequence ID" value="NZ_BAABBR010000001.1"/>
</dbReference>
<dbReference type="Gene3D" id="3.40.30.10">
    <property type="entry name" value="Glutaredoxin"/>
    <property type="match status" value="1"/>
</dbReference>
<gene>
    <name evidence="2" type="ORF">GCM10022281_02540</name>
</gene>
<dbReference type="Pfam" id="PF00462">
    <property type="entry name" value="Glutaredoxin"/>
    <property type="match status" value="1"/>
</dbReference>
<proteinExistence type="predicted"/>
<organism evidence="2 3">
    <name type="scientific">Sphingomonas rosea</name>
    <dbReference type="NCBI Taxonomy" id="335605"/>
    <lineage>
        <taxon>Bacteria</taxon>
        <taxon>Pseudomonadati</taxon>
        <taxon>Pseudomonadota</taxon>
        <taxon>Alphaproteobacteria</taxon>
        <taxon>Sphingomonadales</taxon>
        <taxon>Sphingomonadaceae</taxon>
        <taxon>Sphingomonas</taxon>
    </lineage>
</organism>
<sequence>MPHAQITRMVLPEHECPFGRRALELLNENGFEVEERQLTSREETDQFKAEHGLSTTPLIVIDGETIGGCSDLEKFLSAHV</sequence>
<dbReference type="InterPro" id="IPR036249">
    <property type="entry name" value="Thioredoxin-like_sf"/>
</dbReference>
<protein>
    <recommendedName>
        <fullName evidence="1">Glutaredoxin domain-containing protein</fullName>
    </recommendedName>
</protein>
<name>A0ABP7TKH3_9SPHN</name>
<dbReference type="Proteomes" id="UP001424459">
    <property type="component" value="Unassembled WGS sequence"/>
</dbReference>
<keyword evidence="3" id="KW-1185">Reference proteome</keyword>
<comment type="caution">
    <text evidence="2">The sequence shown here is derived from an EMBL/GenBank/DDBJ whole genome shotgun (WGS) entry which is preliminary data.</text>
</comment>
<dbReference type="PRINTS" id="PR00160">
    <property type="entry name" value="GLUTAREDOXIN"/>
</dbReference>
<dbReference type="PROSITE" id="PS51354">
    <property type="entry name" value="GLUTAREDOXIN_2"/>
    <property type="match status" value="1"/>
</dbReference>